<evidence type="ECO:0000259" key="2">
    <source>
        <dbReference type="Pfam" id="PF01370"/>
    </source>
</evidence>
<keyword evidence="5" id="KW-1185">Reference proteome</keyword>
<dbReference type="InterPro" id="IPR010099">
    <property type="entry name" value="SDR39U1"/>
</dbReference>
<dbReference type="EMBL" id="PVNP01000089">
    <property type="protein sequence ID" value="PRO73674.1"/>
    <property type="molecule type" value="Genomic_DNA"/>
</dbReference>
<dbReference type="Pfam" id="PF08338">
    <property type="entry name" value="DUF1731"/>
    <property type="match status" value="1"/>
</dbReference>
<dbReference type="AlphaFoldDB" id="A0A2S9VB69"/>
<feature type="domain" description="NAD-dependent epimerase/dehydratase" evidence="2">
    <location>
        <begin position="3"/>
        <end position="221"/>
    </location>
</feature>
<dbReference type="Pfam" id="PF01370">
    <property type="entry name" value="Epimerase"/>
    <property type="match status" value="1"/>
</dbReference>
<dbReference type="RefSeq" id="WP_105934419.1">
    <property type="nucleotide sequence ID" value="NZ_PVNP01000089.1"/>
</dbReference>
<comment type="similarity">
    <text evidence="1">Belongs to the NAD(P)-dependent epimerase/dehydratase family. SDR39U1 subfamily.</text>
</comment>
<gene>
    <name evidence="4" type="ORF">C6Y40_09705</name>
</gene>
<evidence type="ECO:0000256" key="1">
    <source>
        <dbReference type="ARBA" id="ARBA00009353"/>
    </source>
</evidence>
<dbReference type="CDD" id="cd05242">
    <property type="entry name" value="SDR_a8"/>
    <property type="match status" value="1"/>
</dbReference>
<evidence type="ECO:0000313" key="5">
    <source>
        <dbReference type="Proteomes" id="UP000238949"/>
    </source>
</evidence>
<dbReference type="Proteomes" id="UP000238949">
    <property type="component" value="Unassembled WGS sequence"/>
</dbReference>
<protein>
    <submittedName>
        <fullName evidence="4">TIGR01777 family protein</fullName>
    </submittedName>
</protein>
<dbReference type="OrthoDB" id="9801773at2"/>
<dbReference type="InterPro" id="IPR013549">
    <property type="entry name" value="DUF1731"/>
</dbReference>
<dbReference type="Gene3D" id="3.40.50.720">
    <property type="entry name" value="NAD(P)-binding Rossmann-like Domain"/>
    <property type="match status" value="1"/>
</dbReference>
<dbReference type="PANTHER" id="PTHR11092">
    <property type="entry name" value="SUGAR NUCLEOTIDE EPIMERASE RELATED"/>
    <property type="match status" value="1"/>
</dbReference>
<sequence length="297" mass="32539">MQIFITGGTGLIGQRLIARLAPEHHITVLSRSESKARAALPAEVAVLDNLDSIANFDDYDVIINLAGEPIADKRWTSQQKHQICQSRWQLTTALVTKINASSTPPHTFISGSAIGYYGRQGDKQVTENNTQPHQEFTHEVCQRWEQIAETVKQHCRICLLRTGVVLAAEGGALEKMRLPFKLGLGGPIGRGEQYMSWIHLDDMVAGICFLMTNDQCSGPFNLTAPQPVTNKAFVSAFASALNRPAVMPMPGFALKVIMGEAADMLLTGQRVIPQKLLEAGFKFKFDSVDKAFAATES</sequence>
<evidence type="ECO:0000313" key="4">
    <source>
        <dbReference type="EMBL" id="PRO73674.1"/>
    </source>
</evidence>
<dbReference type="PANTHER" id="PTHR11092:SF0">
    <property type="entry name" value="EPIMERASE FAMILY PROTEIN SDR39U1"/>
    <property type="match status" value="1"/>
</dbReference>
<dbReference type="InterPro" id="IPR036291">
    <property type="entry name" value="NAD(P)-bd_dom_sf"/>
</dbReference>
<evidence type="ECO:0000259" key="3">
    <source>
        <dbReference type="Pfam" id="PF08338"/>
    </source>
</evidence>
<proteinExistence type="inferred from homology"/>
<dbReference type="NCBIfam" id="TIGR01777">
    <property type="entry name" value="yfcH"/>
    <property type="match status" value="1"/>
</dbReference>
<organism evidence="4 5">
    <name type="scientific">Alteromonas alba</name>
    <dbReference type="NCBI Taxonomy" id="2079529"/>
    <lineage>
        <taxon>Bacteria</taxon>
        <taxon>Pseudomonadati</taxon>
        <taxon>Pseudomonadota</taxon>
        <taxon>Gammaproteobacteria</taxon>
        <taxon>Alteromonadales</taxon>
        <taxon>Alteromonadaceae</taxon>
        <taxon>Alteromonas/Salinimonas group</taxon>
        <taxon>Alteromonas</taxon>
    </lineage>
</organism>
<feature type="domain" description="DUF1731" evidence="3">
    <location>
        <begin position="249"/>
        <end position="294"/>
    </location>
</feature>
<reference evidence="5" key="1">
    <citation type="journal article" date="2020" name="Int. J. Syst. Evol. Microbiol.">
        <title>Alteromonas alba sp. nov., a marine bacterium isolated from the seawater of the West Pacific Ocean.</title>
        <authorList>
            <person name="Sun C."/>
            <person name="Wu Y.-H."/>
            <person name="Xamxidin M."/>
            <person name="Cheng H."/>
            <person name="Xu X.-W."/>
        </authorList>
    </citation>
    <scope>NUCLEOTIDE SEQUENCE [LARGE SCALE GENOMIC DNA]</scope>
    <source>
        <strain evidence="5">190</strain>
    </source>
</reference>
<comment type="caution">
    <text evidence="4">The sequence shown here is derived from an EMBL/GenBank/DDBJ whole genome shotgun (WGS) entry which is preliminary data.</text>
</comment>
<dbReference type="InterPro" id="IPR001509">
    <property type="entry name" value="Epimerase_deHydtase"/>
</dbReference>
<name>A0A2S9VB69_9ALTE</name>
<accession>A0A2S9VB69</accession>
<dbReference type="SUPFAM" id="SSF51735">
    <property type="entry name" value="NAD(P)-binding Rossmann-fold domains"/>
    <property type="match status" value="1"/>
</dbReference>